<gene>
    <name evidence="9" type="ORF">PROFUN_14434</name>
</gene>
<dbReference type="SUPFAM" id="SSF51445">
    <property type="entry name" value="(Trans)glycosidases"/>
    <property type="match status" value="1"/>
</dbReference>
<dbReference type="Gene3D" id="3.20.20.80">
    <property type="entry name" value="Glycosidases"/>
    <property type="match status" value="1"/>
</dbReference>
<feature type="domain" description="CBM1" evidence="8">
    <location>
        <begin position="408"/>
        <end position="444"/>
    </location>
</feature>
<dbReference type="PROSITE" id="PS00659">
    <property type="entry name" value="GLYCOSYL_HYDROL_F5"/>
    <property type="match status" value="1"/>
</dbReference>
<feature type="region of interest" description="Disordered" evidence="6">
    <location>
        <begin position="361"/>
        <end position="391"/>
    </location>
</feature>
<dbReference type="InterPro" id="IPR000254">
    <property type="entry name" value="CBD"/>
</dbReference>
<dbReference type="InterPro" id="IPR017853">
    <property type="entry name" value="GH"/>
</dbReference>
<organism evidence="9 10">
    <name type="scientific">Planoprotostelium fungivorum</name>
    <dbReference type="NCBI Taxonomy" id="1890364"/>
    <lineage>
        <taxon>Eukaryota</taxon>
        <taxon>Amoebozoa</taxon>
        <taxon>Evosea</taxon>
        <taxon>Variosea</taxon>
        <taxon>Cavosteliida</taxon>
        <taxon>Cavosteliaceae</taxon>
        <taxon>Planoprotostelium</taxon>
    </lineage>
</organism>
<dbReference type="GO" id="GO:0030248">
    <property type="term" value="F:cellulose binding"/>
    <property type="evidence" value="ECO:0007669"/>
    <property type="project" value="InterPro"/>
</dbReference>
<dbReference type="Pfam" id="PF00734">
    <property type="entry name" value="CBM_1"/>
    <property type="match status" value="1"/>
</dbReference>
<dbReference type="GO" id="GO:0004553">
    <property type="term" value="F:hydrolase activity, hydrolyzing O-glycosyl compounds"/>
    <property type="evidence" value="ECO:0007669"/>
    <property type="project" value="InterPro"/>
</dbReference>
<protein>
    <submittedName>
        <fullName evidence="9">Endoglucanase (Endo-1,4-beta-glucanase) (Cellulase)</fullName>
    </submittedName>
</protein>
<evidence type="ECO:0000256" key="5">
    <source>
        <dbReference type="RuleBase" id="RU361153"/>
    </source>
</evidence>
<evidence type="ECO:0000256" key="1">
    <source>
        <dbReference type="ARBA" id="ARBA00005641"/>
    </source>
</evidence>
<dbReference type="GO" id="GO:0009251">
    <property type="term" value="P:glucan catabolic process"/>
    <property type="evidence" value="ECO:0007669"/>
    <property type="project" value="TreeGrafter"/>
</dbReference>
<comment type="similarity">
    <text evidence="1 5">Belongs to the glycosyl hydrolase 5 (cellulase A) family.</text>
</comment>
<dbReference type="PANTHER" id="PTHR34142:SF1">
    <property type="entry name" value="GLYCOSIDE HYDROLASE FAMILY 5 DOMAIN-CONTAINING PROTEIN"/>
    <property type="match status" value="1"/>
</dbReference>
<evidence type="ECO:0000256" key="3">
    <source>
        <dbReference type="ARBA" id="ARBA00022801"/>
    </source>
</evidence>
<evidence type="ECO:0000259" key="8">
    <source>
        <dbReference type="PROSITE" id="PS51164"/>
    </source>
</evidence>
<dbReference type="GO" id="GO:0005576">
    <property type="term" value="C:extracellular region"/>
    <property type="evidence" value="ECO:0007669"/>
    <property type="project" value="InterPro"/>
</dbReference>
<feature type="compositionally biased region" description="Low complexity" evidence="6">
    <location>
        <begin position="363"/>
        <end position="391"/>
    </location>
</feature>
<evidence type="ECO:0000256" key="4">
    <source>
        <dbReference type="ARBA" id="ARBA00023295"/>
    </source>
</evidence>
<keyword evidence="3 5" id="KW-0378">Hydrolase</keyword>
<dbReference type="InParanoid" id="A0A2P6N0B0"/>
<dbReference type="EMBL" id="MDYQ01000268">
    <property type="protein sequence ID" value="PRP77377.1"/>
    <property type="molecule type" value="Genomic_DNA"/>
</dbReference>
<dbReference type="SUPFAM" id="SSF57180">
    <property type="entry name" value="Cellulose-binding domain"/>
    <property type="match status" value="1"/>
</dbReference>
<dbReference type="Proteomes" id="UP000241769">
    <property type="component" value="Unassembled WGS sequence"/>
</dbReference>
<reference evidence="9 10" key="1">
    <citation type="journal article" date="2018" name="Genome Biol. Evol.">
        <title>Multiple Roots of Fruiting Body Formation in Amoebozoa.</title>
        <authorList>
            <person name="Hillmann F."/>
            <person name="Forbes G."/>
            <person name="Novohradska S."/>
            <person name="Ferling I."/>
            <person name="Riege K."/>
            <person name="Groth M."/>
            <person name="Westermann M."/>
            <person name="Marz M."/>
            <person name="Spaller T."/>
            <person name="Winckler T."/>
            <person name="Schaap P."/>
            <person name="Glockner G."/>
        </authorList>
    </citation>
    <scope>NUCLEOTIDE SEQUENCE [LARGE SCALE GENOMIC DNA]</scope>
    <source>
        <strain evidence="9 10">Jena</strain>
    </source>
</reference>
<dbReference type="STRING" id="1890364.A0A2P6N0B0"/>
<evidence type="ECO:0000313" key="9">
    <source>
        <dbReference type="EMBL" id="PRP77377.1"/>
    </source>
</evidence>
<dbReference type="PANTHER" id="PTHR34142">
    <property type="entry name" value="ENDO-BETA-1,4-GLUCANASE A"/>
    <property type="match status" value="1"/>
</dbReference>
<keyword evidence="7" id="KW-0812">Transmembrane</keyword>
<name>A0A2P6N0B0_9EUKA</name>
<keyword evidence="7" id="KW-1133">Transmembrane helix</keyword>
<proteinExistence type="inferred from homology"/>
<dbReference type="InterPro" id="IPR018087">
    <property type="entry name" value="Glyco_hydro_5_CS"/>
</dbReference>
<dbReference type="PROSITE" id="PS51164">
    <property type="entry name" value="CBM1_2"/>
    <property type="match status" value="1"/>
</dbReference>
<keyword evidence="7" id="KW-0472">Membrane</keyword>
<feature type="transmembrane region" description="Helical" evidence="7">
    <location>
        <begin position="21"/>
        <end position="40"/>
    </location>
</feature>
<evidence type="ECO:0000313" key="10">
    <source>
        <dbReference type="Proteomes" id="UP000241769"/>
    </source>
</evidence>
<dbReference type="InterPro" id="IPR035971">
    <property type="entry name" value="CBD_sf"/>
</dbReference>
<keyword evidence="2" id="KW-0732">Signal</keyword>
<keyword evidence="10" id="KW-1185">Reference proteome</keyword>
<accession>A0A2P6N0B0</accession>
<dbReference type="SMART" id="SM00236">
    <property type="entry name" value="fCBD"/>
    <property type="match status" value="1"/>
</dbReference>
<dbReference type="Pfam" id="PF00150">
    <property type="entry name" value="Cellulase"/>
    <property type="match status" value="1"/>
</dbReference>
<sequence length="469" mass="52432">MHTRERYKVCSGHERTNTMKGHLLLLSCVSIALSLTYHGVNEAGAEFAPSNLPGANNKDYAFPTTSSIDWFIARGGNVFRIPFLWERLQPSLNGAFDATYFGLLDSIVNHTTKAGAFALIEPHNYIRYRGTPIGQGVRHSMHRYPLILLQSVSTNDFKSFWKSLASRYADNHRVIFGLMNEPNGVKTEDVRAAMQAGIEGIRSSGANQLILVPGNAWTGAHSWFDSWYGTSNAQVMSNITDPLNNFAYDIHQYFDGDYSGTNRDCKNGWNTESVFGKLTQWLTQRKVKAFLSEFGFSQDENCYHIAANVLDYLEAHSDAWSGWTYWAAGPWWGDYMYSVEPSGNGVADQWRRVLSNYMKSNGSVPTSKSSTTTKTLNPTSESTTRQTTVQTTQITSSTSQVQTTVTAACSNHYGQCGGKNWNGAFCCEAPYICIFSNDWWRNAMFARDTVHYHSPEEQNEDAVGSDGSF</sequence>
<evidence type="ECO:0000256" key="2">
    <source>
        <dbReference type="ARBA" id="ARBA00022729"/>
    </source>
</evidence>
<dbReference type="AlphaFoldDB" id="A0A2P6N0B0"/>
<comment type="caution">
    <text evidence="9">The sequence shown here is derived from an EMBL/GenBank/DDBJ whole genome shotgun (WGS) entry which is preliminary data.</text>
</comment>
<evidence type="ECO:0000256" key="7">
    <source>
        <dbReference type="SAM" id="Phobius"/>
    </source>
</evidence>
<evidence type="ECO:0000256" key="6">
    <source>
        <dbReference type="SAM" id="MobiDB-lite"/>
    </source>
</evidence>
<keyword evidence="4 5" id="KW-0326">Glycosidase</keyword>
<dbReference type="InterPro" id="IPR001547">
    <property type="entry name" value="Glyco_hydro_5"/>
</dbReference>
<dbReference type="OrthoDB" id="5823761at2759"/>